<dbReference type="SUPFAM" id="SSF50965">
    <property type="entry name" value="Galactose oxidase, central domain"/>
    <property type="match status" value="1"/>
</dbReference>
<dbReference type="PANTHER" id="PTHR35807:SF1">
    <property type="entry name" value="TRANSCRIPTIONAL REGULATOR REDD"/>
    <property type="match status" value="1"/>
</dbReference>
<dbReference type="EMBL" id="CP043450">
    <property type="protein sequence ID" value="QEM09849.1"/>
    <property type="molecule type" value="Genomic_DNA"/>
</dbReference>
<accession>A0A5C1HWI2</accession>
<evidence type="ECO:0000313" key="3">
    <source>
        <dbReference type="Proteomes" id="UP000251402"/>
    </source>
</evidence>
<sequence>MRFFLPGIIVTVLLNFLFMSPVRAQSYGLGFYSHEVVQDKRTGLDLGLKNLSPKDKFEVSFDLSFLPNRVIYFGYILRLIGDDNQNVDLVYDNQANTKHFKIIIGERLSKISFNIDDKLLFEHWNNLKIQIDYRNDKITVVSGNQSLSETGIHLKASSNYKLLFGANAYKQFQTTDLPPFKLRDVRVQQNTEQIANWPLNEWEGSVANETENKNNGTVNNPLWIKARHRNWQLEREFTVPGDASLAFDAANEEVFVVTADSLVTYSINKTPQLKSRAYSSGRQMLVPGDQALYANNKLYYLFMDQTAVGTFDFVTGKWDKGYSNFATNNGHLNKFFSKTDTAIYTIGGYGQLIYKDSVRRFSLNTKQWEKVKFKGDTFTPRYLAGLGANTTGDTVYVIGGYGSASGQQIVNPRNLYDMVRYTVKDRTFKKLFNIDVKNEDFVFANSLVINSKDKSYYGLIFPQHKFNSNLQLIKGSLDKPAYEMVGDTIPFQFHDVSAYADLYYLPHSAKFLSVTLFKENDHTRVKVYSLLSPPEPVVTNILSESHIGYLLWIVGGCVVCLGIGAVVVINHRKKVILQVLPEPQKAVAETTTVIETQEQSVPEIKEENESRLHANKNAIFLFGDLQLFTPDGNEITKYFTPLLKELFLVILMYSVKFDRGVSSEKLNEILWFDKSEKSARNNRSVNIAKLKSLLDKMGYCHLSKDTGYWKIEIDYNEIQVDYHNYLNIVSNKSKLNKQKIIQLTHITQRGNFLSNIEYEWLDVFKSEVSNEITDSYIQFANSIKVTDDPEFLIKLANDIFYFDPVNEEAMILKCKALSHIGKHSLAKNTFENFNKEYKAIYGEAFERDFHSILE</sequence>
<keyword evidence="1" id="KW-1133">Transmembrane helix</keyword>
<dbReference type="AlphaFoldDB" id="A0A5C1HWI2"/>
<evidence type="ECO:0000313" key="2">
    <source>
        <dbReference type="EMBL" id="QEM09849.1"/>
    </source>
</evidence>
<evidence type="ECO:0000256" key="1">
    <source>
        <dbReference type="SAM" id="Phobius"/>
    </source>
</evidence>
<reference evidence="2" key="1">
    <citation type="submission" date="2019-08" db="EMBL/GenBank/DDBJ databases">
        <title>Comparative genome analysis confer to the adaptation heavy metal polluted environment.</title>
        <authorList>
            <person name="Li Y."/>
        </authorList>
    </citation>
    <scope>NUCLEOTIDE SEQUENCE [LARGE SCALE GENOMIC DNA]</scope>
    <source>
        <strain evidence="2">P1</strain>
    </source>
</reference>
<dbReference type="InterPro" id="IPR051677">
    <property type="entry name" value="AfsR-DnrI-RedD_regulator"/>
</dbReference>
<dbReference type="RefSeq" id="WP_146750039.1">
    <property type="nucleotide sequence ID" value="NZ_CP043450.1"/>
</dbReference>
<dbReference type="GO" id="GO:0006355">
    <property type="term" value="P:regulation of DNA-templated transcription"/>
    <property type="evidence" value="ECO:0007669"/>
    <property type="project" value="TreeGrafter"/>
</dbReference>
<dbReference type="GO" id="GO:0003677">
    <property type="term" value="F:DNA binding"/>
    <property type="evidence" value="ECO:0007669"/>
    <property type="project" value="TreeGrafter"/>
</dbReference>
<name>A0A5C1HWI2_9SPHI</name>
<feature type="transmembrane region" description="Helical" evidence="1">
    <location>
        <begin position="549"/>
        <end position="569"/>
    </location>
</feature>
<dbReference type="PANTHER" id="PTHR35807">
    <property type="entry name" value="TRANSCRIPTIONAL REGULATOR REDD-RELATED"/>
    <property type="match status" value="1"/>
</dbReference>
<dbReference type="Gene3D" id="2.120.10.80">
    <property type="entry name" value="Kelch-type beta propeller"/>
    <property type="match status" value="1"/>
</dbReference>
<dbReference type="InterPro" id="IPR011043">
    <property type="entry name" value="Gal_Oxase/kelch_b-propeller"/>
</dbReference>
<dbReference type="KEGG" id="mrub:DEO27_007385"/>
<gene>
    <name evidence="2" type="ORF">DEO27_007385</name>
</gene>
<dbReference type="OrthoDB" id="1110630at2"/>
<protein>
    <submittedName>
        <fullName evidence="2">Galactose oxidase</fullName>
    </submittedName>
</protein>
<keyword evidence="3" id="KW-1185">Reference proteome</keyword>
<proteinExistence type="predicted"/>
<keyword evidence="1" id="KW-0472">Membrane</keyword>
<organism evidence="2 3">
    <name type="scientific">Mucilaginibacter rubeus</name>
    <dbReference type="NCBI Taxonomy" id="2027860"/>
    <lineage>
        <taxon>Bacteria</taxon>
        <taxon>Pseudomonadati</taxon>
        <taxon>Bacteroidota</taxon>
        <taxon>Sphingobacteriia</taxon>
        <taxon>Sphingobacteriales</taxon>
        <taxon>Sphingobacteriaceae</taxon>
        <taxon>Mucilaginibacter</taxon>
    </lineage>
</organism>
<keyword evidence="1" id="KW-0812">Transmembrane</keyword>
<dbReference type="Proteomes" id="UP000251402">
    <property type="component" value="Chromosome"/>
</dbReference>
<dbReference type="InterPro" id="IPR015915">
    <property type="entry name" value="Kelch-typ_b-propeller"/>
</dbReference>